<dbReference type="GO" id="GO:0003677">
    <property type="term" value="F:DNA binding"/>
    <property type="evidence" value="ECO:0007669"/>
    <property type="project" value="InterPro"/>
</dbReference>
<keyword evidence="3" id="KW-1185">Reference proteome</keyword>
<dbReference type="Gene3D" id="2.40.50.1020">
    <property type="entry name" value="LytTr DNA-binding domain"/>
    <property type="match status" value="1"/>
</dbReference>
<dbReference type="AlphaFoldDB" id="A0A4Z0GNG0"/>
<protein>
    <submittedName>
        <fullName evidence="2">LytTR family transcriptional regulator</fullName>
    </submittedName>
</protein>
<evidence type="ECO:0000313" key="3">
    <source>
        <dbReference type="Proteomes" id="UP000298347"/>
    </source>
</evidence>
<evidence type="ECO:0000259" key="1">
    <source>
        <dbReference type="PROSITE" id="PS50930"/>
    </source>
</evidence>
<reference evidence="2 3" key="1">
    <citation type="journal article" date="2015" name="Int. J. Syst. Evol. Microbiol.">
        <title>Sporolactobacillus shoreae sp. nov. and Sporolactobacillus spathodeae sp. nov., two spore-forming lactic acid bacteria isolated from tree barks in Thailand.</title>
        <authorList>
            <person name="Thamacharoensuk T."/>
            <person name="Kitahara M."/>
            <person name="Ohkuma M."/>
            <person name="Thongchul N."/>
            <person name="Tanasupawat S."/>
        </authorList>
    </citation>
    <scope>NUCLEOTIDE SEQUENCE [LARGE SCALE GENOMIC DNA]</scope>
    <source>
        <strain evidence="2 3">BK92</strain>
    </source>
</reference>
<dbReference type="PANTHER" id="PTHR37299">
    <property type="entry name" value="TRANSCRIPTIONAL REGULATOR-RELATED"/>
    <property type="match status" value="1"/>
</dbReference>
<name>A0A4Z0GNG0_9BACL</name>
<dbReference type="RefSeq" id="WP_135348908.1">
    <property type="nucleotide sequence ID" value="NZ_SRJD01000012.1"/>
</dbReference>
<gene>
    <name evidence="2" type="ORF">E4665_11390</name>
</gene>
<dbReference type="Pfam" id="PF04397">
    <property type="entry name" value="LytTR"/>
    <property type="match status" value="1"/>
</dbReference>
<sequence>MKLNMDIDPEIKEESVTVRARQITEEVEQIRRIVEEGGSITNIPVIKEDRQYILLLQHVSHVLTESGKTLAVSGKEKYVYKYSLKYFETHVDSGCFVRISKYCLANIAWMDYFEAGFSGNLLLNFKNGWKETVSRKYVAGLRKRLF</sequence>
<comment type="caution">
    <text evidence="2">The sequence shown here is derived from an EMBL/GenBank/DDBJ whole genome shotgun (WGS) entry which is preliminary data.</text>
</comment>
<feature type="domain" description="HTH LytTR-type" evidence="1">
    <location>
        <begin position="43"/>
        <end position="146"/>
    </location>
</feature>
<dbReference type="OrthoDB" id="9808614at2"/>
<dbReference type="Proteomes" id="UP000298347">
    <property type="component" value="Unassembled WGS sequence"/>
</dbReference>
<accession>A0A4Z0GNG0</accession>
<dbReference type="InterPro" id="IPR007492">
    <property type="entry name" value="LytTR_DNA-bd_dom"/>
</dbReference>
<dbReference type="PROSITE" id="PS50930">
    <property type="entry name" value="HTH_LYTTR"/>
    <property type="match status" value="1"/>
</dbReference>
<evidence type="ECO:0000313" key="2">
    <source>
        <dbReference type="EMBL" id="TGA97699.1"/>
    </source>
</evidence>
<dbReference type="SMART" id="SM00850">
    <property type="entry name" value="LytTR"/>
    <property type="match status" value="1"/>
</dbReference>
<dbReference type="GO" id="GO:0000156">
    <property type="term" value="F:phosphorelay response regulator activity"/>
    <property type="evidence" value="ECO:0007669"/>
    <property type="project" value="InterPro"/>
</dbReference>
<organism evidence="2 3">
    <name type="scientific">Sporolactobacillus shoreae</name>
    <dbReference type="NCBI Taxonomy" id="1465501"/>
    <lineage>
        <taxon>Bacteria</taxon>
        <taxon>Bacillati</taxon>
        <taxon>Bacillota</taxon>
        <taxon>Bacilli</taxon>
        <taxon>Bacillales</taxon>
        <taxon>Sporolactobacillaceae</taxon>
        <taxon>Sporolactobacillus</taxon>
    </lineage>
</organism>
<dbReference type="EMBL" id="SRJD01000012">
    <property type="protein sequence ID" value="TGA97699.1"/>
    <property type="molecule type" value="Genomic_DNA"/>
</dbReference>
<proteinExistence type="predicted"/>
<dbReference type="PANTHER" id="PTHR37299:SF4">
    <property type="entry name" value="TRANSCRIPTIONAL REGULATOR"/>
    <property type="match status" value="1"/>
</dbReference>
<dbReference type="InterPro" id="IPR046947">
    <property type="entry name" value="LytR-like"/>
</dbReference>